<name>A0ABS9KEJ6_9BACT</name>
<reference evidence="1" key="2">
    <citation type="submission" date="2024-05" db="EMBL/GenBank/DDBJ databases">
        <title>Rhodohalobacter halophilus gen. nov., sp. nov., a moderately halophilic member of the family Balneolaceae.</title>
        <authorList>
            <person name="Xia J."/>
        </authorList>
    </citation>
    <scope>NUCLEOTIDE SEQUENCE</scope>
    <source>
        <strain evidence="1">WB101</strain>
    </source>
</reference>
<dbReference type="Proteomes" id="UP001165366">
    <property type="component" value="Unassembled WGS sequence"/>
</dbReference>
<accession>A0ABS9KEJ6</accession>
<sequence>MSDTTKILLTAIIAIFLWVGDGILMRTLSAQTCSCAGAPLVGAQSLGSIEQGNLVLGFTTHFNNIDKLYAGSDELKNRSADRSTFTNLLEANYGITNRLSFTGTFSYVTKERVTGLQNSTTSQTLQTAGVGDALVMLKYNLIKQTLWKPYQFIVGAGSKIPIGSFSETLNGIQLNADMQPGTGSWDYTGWTFLSYTFRAQNITLFTVNAFSKTTSAQRFNKNDNFEFGNELNSLLGATGPLFNRFSFNLRLKYRTAGSDLRNGVNLPSTGGEWLNFEPGIGTQLTDRLSMQVSGEIPIYRNVNGTQPSTTYILSASLFFSLNKNEGGFNLGLPGR</sequence>
<gene>
    <name evidence="1" type="ORF">L6773_11795</name>
</gene>
<dbReference type="RefSeq" id="WP_237854615.1">
    <property type="nucleotide sequence ID" value="NZ_JAKLWS010000014.1"/>
</dbReference>
<proteinExistence type="predicted"/>
<evidence type="ECO:0008006" key="3">
    <source>
        <dbReference type="Google" id="ProtNLM"/>
    </source>
</evidence>
<evidence type="ECO:0000313" key="2">
    <source>
        <dbReference type="Proteomes" id="UP001165366"/>
    </source>
</evidence>
<reference evidence="1" key="1">
    <citation type="submission" date="2022-01" db="EMBL/GenBank/DDBJ databases">
        <authorList>
            <person name="Wang Y."/>
        </authorList>
    </citation>
    <scope>NUCLEOTIDE SEQUENCE</scope>
    <source>
        <strain evidence="1">WB101</strain>
    </source>
</reference>
<organism evidence="1 2">
    <name type="scientific">Rhodohalobacter sulfatireducens</name>
    <dbReference type="NCBI Taxonomy" id="2911366"/>
    <lineage>
        <taxon>Bacteria</taxon>
        <taxon>Pseudomonadati</taxon>
        <taxon>Balneolota</taxon>
        <taxon>Balneolia</taxon>
        <taxon>Balneolales</taxon>
        <taxon>Balneolaceae</taxon>
        <taxon>Rhodohalobacter</taxon>
    </lineage>
</organism>
<evidence type="ECO:0000313" key="1">
    <source>
        <dbReference type="EMBL" id="MCG2589251.1"/>
    </source>
</evidence>
<comment type="caution">
    <text evidence="1">The sequence shown here is derived from an EMBL/GenBank/DDBJ whole genome shotgun (WGS) entry which is preliminary data.</text>
</comment>
<protein>
    <recommendedName>
        <fullName evidence="3">Transporter</fullName>
    </recommendedName>
</protein>
<dbReference type="EMBL" id="JAKLWS010000014">
    <property type="protein sequence ID" value="MCG2589251.1"/>
    <property type="molecule type" value="Genomic_DNA"/>
</dbReference>
<keyword evidence="2" id="KW-1185">Reference proteome</keyword>